<evidence type="ECO:0008006" key="3">
    <source>
        <dbReference type="Google" id="ProtNLM"/>
    </source>
</evidence>
<organism evidence="1 2">
    <name type="scientific">Paraburkholderia silvatlantica</name>
    <dbReference type="NCBI Taxonomy" id="321895"/>
    <lineage>
        <taxon>Bacteria</taxon>
        <taxon>Pseudomonadati</taxon>
        <taxon>Pseudomonadota</taxon>
        <taxon>Betaproteobacteria</taxon>
        <taxon>Burkholderiales</taxon>
        <taxon>Burkholderiaceae</taxon>
        <taxon>Paraburkholderia</taxon>
    </lineage>
</organism>
<dbReference type="InterPro" id="IPR036271">
    <property type="entry name" value="Tet_transcr_reg_TetR-rel_C_sf"/>
</dbReference>
<protein>
    <recommendedName>
        <fullName evidence="3">TetR family transcriptional regulator</fullName>
    </recommendedName>
</protein>
<dbReference type="SUPFAM" id="SSF48498">
    <property type="entry name" value="Tetracyclin repressor-like, C-terminal domain"/>
    <property type="match status" value="1"/>
</dbReference>
<keyword evidence="2" id="KW-1185">Reference proteome</keyword>
<dbReference type="EMBL" id="JACHVZ010000026">
    <property type="protein sequence ID" value="MBB2932305.1"/>
    <property type="molecule type" value="Genomic_DNA"/>
</dbReference>
<sequence length="56" mass="6045">MVEGELPASTDVHVIARFIQTVQNGMSILARDGASRTELEDVAEVAMLGWEARTGD</sequence>
<proteinExistence type="predicted"/>
<gene>
    <name evidence="1" type="ORF">FHX59_006787</name>
</gene>
<evidence type="ECO:0000313" key="1">
    <source>
        <dbReference type="EMBL" id="MBB2932305.1"/>
    </source>
</evidence>
<comment type="caution">
    <text evidence="1">The sequence shown here is derived from an EMBL/GenBank/DDBJ whole genome shotgun (WGS) entry which is preliminary data.</text>
</comment>
<evidence type="ECO:0000313" key="2">
    <source>
        <dbReference type="Proteomes" id="UP000533533"/>
    </source>
</evidence>
<name>A0ABR6FXZ1_9BURK</name>
<reference evidence="1 2" key="1">
    <citation type="submission" date="2020-08" db="EMBL/GenBank/DDBJ databases">
        <title>Genomic Encyclopedia of Type Strains, Phase IV (KMG-V): Genome sequencing to study the core and pangenomes of soil and plant-associated prokaryotes.</title>
        <authorList>
            <person name="Whitman W."/>
        </authorList>
    </citation>
    <scope>NUCLEOTIDE SEQUENCE [LARGE SCALE GENOMIC DNA]</scope>
    <source>
        <strain evidence="1 2">SRMrh-85</strain>
    </source>
</reference>
<dbReference type="Proteomes" id="UP000533533">
    <property type="component" value="Unassembled WGS sequence"/>
</dbReference>
<dbReference type="Gene3D" id="1.10.357.10">
    <property type="entry name" value="Tetracycline Repressor, domain 2"/>
    <property type="match status" value="1"/>
</dbReference>
<dbReference type="RefSeq" id="WP_207786587.1">
    <property type="nucleotide sequence ID" value="NZ_JACHVZ010000026.1"/>
</dbReference>
<accession>A0ABR6FXZ1</accession>